<feature type="transmembrane region" description="Helical" evidence="2">
    <location>
        <begin position="214"/>
        <end position="232"/>
    </location>
</feature>
<comment type="caution">
    <text evidence="3">The sequence shown here is derived from an EMBL/GenBank/DDBJ whole genome shotgun (WGS) entry which is preliminary data.</text>
</comment>
<reference evidence="3 4" key="1">
    <citation type="submission" date="2021-08" db="EMBL/GenBank/DDBJ databases">
        <title>Streptomyces sp. PTM05 isolated from lichen.</title>
        <authorList>
            <person name="Somphong A."/>
            <person name="Phongsopitanun W."/>
            <person name="Tanasupawat S."/>
        </authorList>
    </citation>
    <scope>NUCLEOTIDE SEQUENCE [LARGE SCALE GENOMIC DNA]</scope>
    <source>
        <strain evidence="3 4">Ptm05</strain>
    </source>
</reference>
<proteinExistence type="predicted"/>
<keyword evidence="2" id="KW-0812">Transmembrane</keyword>
<keyword evidence="2" id="KW-1133">Transmembrane helix</keyword>
<protein>
    <submittedName>
        <fullName evidence="3">SNG1 family protein</fullName>
    </submittedName>
</protein>
<feature type="transmembrane region" description="Helical" evidence="2">
    <location>
        <begin position="179"/>
        <end position="202"/>
    </location>
</feature>
<gene>
    <name evidence="3" type="ORF">K7472_07590</name>
</gene>
<feature type="transmembrane region" description="Helical" evidence="2">
    <location>
        <begin position="330"/>
        <end position="349"/>
    </location>
</feature>
<dbReference type="EMBL" id="JAINVZ010000004">
    <property type="protein sequence ID" value="MBY8884706.1"/>
    <property type="molecule type" value="Genomic_DNA"/>
</dbReference>
<feature type="region of interest" description="Disordered" evidence="1">
    <location>
        <begin position="1"/>
        <end position="23"/>
    </location>
</feature>
<dbReference type="Proteomes" id="UP001198565">
    <property type="component" value="Unassembled WGS sequence"/>
</dbReference>
<name>A0ABS7QNF0_9ACTN</name>
<dbReference type="RefSeq" id="WP_222976084.1">
    <property type="nucleotide sequence ID" value="NZ_JAINVZ010000004.1"/>
</dbReference>
<evidence type="ECO:0000313" key="4">
    <source>
        <dbReference type="Proteomes" id="UP001198565"/>
    </source>
</evidence>
<accession>A0ABS7QNF0</accession>
<evidence type="ECO:0000256" key="1">
    <source>
        <dbReference type="SAM" id="MobiDB-lite"/>
    </source>
</evidence>
<feature type="transmembrane region" description="Helical" evidence="2">
    <location>
        <begin position="40"/>
        <end position="61"/>
    </location>
</feature>
<feature type="transmembrane region" description="Helical" evidence="2">
    <location>
        <begin position="271"/>
        <end position="292"/>
    </location>
</feature>
<feature type="compositionally biased region" description="Gly residues" evidence="1">
    <location>
        <begin position="1"/>
        <end position="10"/>
    </location>
</feature>
<evidence type="ECO:0000256" key="2">
    <source>
        <dbReference type="SAM" id="Phobius"/>
    </source>
</evidence>
<keyword evidence="2" id="KW-0472">Membrane</keyword>
<feature type="transmembrane region" description="Helical" evidence="2">
    <location>
        <begin position="244"/>
        <end position="264"/>
    </location>
</feature>
<keyword evidence="4" id="KW-1185">Reference proteome</keyword>
<organism evidence="3 4">
    <name type="scientific">Streptantibioticus parmotrematis</name>
    <dbReference type="NCBI Taxonomy" id="2873249"/>
    <lineage>
        <taxon>Bacteria</taxon>
        <taxon>Bacillati</taxon>
        <taxon>Actinomycetota</taxon>
        <taxon>Actinomycetes</taxon>
        <taxon>Kitasatosporales</taxon>
        <taxon>Streptomycetaceae</taxon>
        <taxon>Streptantibioticus</taxon>
    </lineage>
</organism>
<evidence type="ECO:0000313" key="3">
    <source>
        <dbReference type="EMBL" id="MBY8884706.1"/>
    </source>
</evidence>
<sequence>MADGAGGEGTDGGEDRASGDSGGSSRGFLGELKDAVSGRAALLLIGIFVIEMAFIVSYLGAFHSPSPQRIPVAVVAPARAETKVVNGLNGLQGEPVRATAAADVRAARQMILHRNVDAAFVIDPRATTDRVLLASAGGPSVAQTVTQILQKTDQANRRTVAVTDIRPPNAADGRGLSSFYLVVGLIIGGYLASAALAMSFGARPSNVHRVGIRLGSLAVISVLSGLGGAIVVDPLFSALTGHFVALWWIGVLTTFAAAATGMAFQVLLGQLGIGLSLLVFVVFGNPSSGGVYPSTLLPPFWRAIGQALPSGAATTLVRDYAYFGGYGTSTAWWVLSAWAAGGVLVSYLASLPAARKHPLFAAPSAPTRM</sequence>